<comment type="caution">
    <text evidence="1">The sequence shown here is derived from an EMBL/GenBank/DDBJ whole genome shotgun (WGS) entry which is preliminary data.</text>
</comment>
<protein>
    <submittedName>
        <fullName evidence="1">Uncharacterized protein</fullName>
    </submittedName>
</protein>
<proteinExistence type="predicted"/>
<gene>
    <name evidence="1" type="ORF">LCGC14_0524430</name>
</gene>
<sequence>MAITKLAPKTDLNSPDNFTHIQFICPVCKTEKSLRFPKTIISQAKGLTTMSIARGLVCKHQFQAFVDKNFMVRGYQKVDFEFEKTKSEEEKKEQPQDNLKNDKKLFENLILEGDYLEYKPKVASKMNDKYQKNCKQEANLKPKIDLQELYNEFWEFIDEDNKLFKGFIKNDTRRKKLFPLY</sequence>
<reference evidence="1" key="1">
    <citation type="journal article" date="2015" name="Nature">
        <title>Complex archaea that bridge the gap between prokaryotes and eukaryotes.</title>
        <authorList>
            <person name="Spang A."/>
            <person name="Saw J.H."/>
            <person name="Jorgensen S.L."/>
            <person name="Zaremba-Niedzwiedzka K."/>
            <person name="Martijn J."/>
            <person name="Lind A.E."/>
            <person name="van Eijk R."/>
            <person name="Schleper C."/>
            <person name="Guy L."/>
            <person name="Ettema T.J."/>
        </authorList>
    </citation>
    <scope>NUCLEOTIDE SEQUENCE</scope>
</reference>
<dbReference type="AlphaFoldDB" id="A0A0F9UIY5"/>
<organism evidence="1">
    <name type="scientific">marine sediment metagenome</name>
    <dbReference type="NCBI Taxonomy" id="412755"/>
    <lineage>
        <taxon>unclassified sequences</taxon>
        <taxon>metagenomes</taxon>
        <taxon>ecological metagenomes</taxon>
    </lineage>
</organism>
<evidence type="ECO:0000313" key="1">
    <source>
        <dbReference type="EMBL" id="KKN61201.1"/>
    </source>
</evidence>
<dbReference type="EMBL" id="LAZR01000667">
    <property type="protein sequence ID" value="KKN61201.1"/>
    <property type="molecule type" value="Genomic_DNA"/>
</dbReference>
<accession>A0A0F9UIY5</accession>
<name>A0A0F9UIY5_9ZZZZ</name>